<organism evidence="13 14">
    <name type="scientific">Crassostrea virginica</name>
    <name type="common">Eastern oyster</name>
    <dbReference type="NCBI Taxonomy" id="6565"/>
    <lineage>
        <taxon>Eukaryota</taxon>
        <taxon>Metazoa</taxon>
        <taxon>Spiralia</taxon>
        <taxon>Lophotrochozoa</taxon>
        <taxon>Mollusca</taxon>
        <taxon>Bivalvia</taxon>
        <taxon>Autobranchia</taxon>
        <taxon>Pteriomorphia</taxon>
        <taxon>Ostreida</taxon>
        <taxon>Ostreoidea</taxon>
        <taxon>Ostreidae</taxon>
        <taxon>Crassostrea</taxon>
    </lineage>
</organism>
<dbReference type="Gene3D" id="3.40.220.10">
    <property type="entry name" value="Leucine Aminopeptidase, subunit E, domain 1"/>
    <property type="match status" value="3"/>
</dbReference>
<dbReference type="Gene3D" id="3.30.40.10">
    <property type="entry name" value="Zinc/RING finger domain, C3HC4 (zinc finger)"/>
    <property type="match status" value="1"/>
</dbReference>
<dbReference type="PROSITE" id="PS50089">
    <property type="entry name" value="ZF_RING_2"/>
    <property type="match status" value="1"/>
</dbReference>
<feature type="compositionally biased region" description="Basic and acidic residues" evidence="10">
    <location>
        <begin position="657"/>
        <end position="679"/>
    </location>
</feature>
<dbReference type="EC" id="2.3.2.27" evidence="4"/>
<dbReference type="GO" id="GO:0008270">
    <property type="term" value="F:zinc ion binding"/>
    <property type="evidence" value="ECO:0007669"/>
    <property type="project" value="UniProtKB-KW"/>
</dbReference>
<dbReference type="InterPro" id="IPR013083">
    <property type="entry name" value="Znf_RING/FYVE/PHD"/>
</dbReference>
<evidence type="ECO:0000256" key="6">
    <source>
        <dbReference type="ARBA" id="ARBA00022723"/>
    </source>
</evidence>
<dbReference type="GO" id="GO:0061630">
    <property type="term" value="F:ubiquitin protein ligase activity"/>
    <property type="evidence" value="ECO:0007669"/>
    <property type="project" value="UniProtKB-EC"/>
</dbReference>
<feature type="compositionally biased region" description="Basic and acidic residues" evidence="10">
    <location>
        <begin position="417"/>
        <end position="428"/>
    </location>
</feature>
<dbReference type="SMART" id="SM00184">
    <property type="entry name" value="RING"/>
    <property type="match status" value="1"/>
</dbReference>
<dbReference type="Proteomes" id="UP000694844">
    <property type="component" value="Chromosome 5"/>
</dbReference>
<feature type="region of interest" description="Disordered" evidence="10">
    <location>
        <begin position="916"/>
        <end position="986"/>
    </location>
</feature>
<dbReference type="CDD" id="cd02907">
    <property type="entry name" value="Macro_Af1521_BAL-like"/>
    <property type="match status" value="1"/>
</dbReference>
<accession>A0A8B8EQT2</accession>
<dbReference type="CDD" id="cd09633">
    <property type="entry name" value="Deltex_C"/>
    <property type="match status" value="1"/>
</dbReference>
<evidence type="ECO:0000313" key="13">
    <source>
        <dbReference type="Proteomes" id="UP000694844"/>
    </source>
</evidence>
<evidence type="ECO:0000256" key="4">
    <source>
        <dbReference type="ARBA" id="ARBA00012483"/>
    </source>
</evidence>
<keyword evidence="13" id="KW-1185">Reference proteome</keyword>
<sequence>MATAHREEEDMDVDEPPLKGRVYSWTDFAKNQPKLFEAVIPCEYSFTSSQQWKITEVEYELIKYFCKEEERKLERRSTVIYQYSRIIERVGSQSEEVNCIVEDIRKKLSHLYYVEMNQMVSDKFYNHDLGSFCTSYCLVCKFPNRGMLLFSPQKDLLFSTYETVCNEFEKKKAESEYSSAANYDFGIHSSSIHRKKMSNSHTLFSTVNQKNNEECNEEKTFGSLRVKIYEKSILGTKVEAIVNAANKNLTHETGVSRTICEAAGHEYMKGCRQLLKENAAPSSLKTSKCYWSNPGGLRSKFRYILHAVAPCWIDFENDKDCSHCLAATVKNILETADSLRICSVAMPALGSGGHGIPIKLCATTYIQEIARFKDAKYLKEVHLVDTNSSVVKEMIRASRNYKEDQVSTFTKTTKQTQRSDDIKNEKSKSTQRGHIAANHDPLEFNHGTLSVKVYQGSVLDVRADAVVNAANETLSHGAGVAYAICSAAGYKFERDCQNILKDLKRSLKTTEVVETTSGNLKDKYCWILNAIGPRWDQYLDKNLCLFDLCKTVVNILLKAEEMHLRSLVMPAISSGIFGIPLKLCAEMYMQGLTVFCNRSTQTYLKEIHIVDIDVSVLTEMKDAYYNYKKDKNSISIEGAKIRHPSLMTTLRSTIRNVHDRTDSSADHTGKKMPIREKESFSTSDSGNGKNDLSGVHLHRKQISLLKLDDENTAKVFSFQNIMVIKIYTGSIVRFHGDALICSNNDTLSGSGFLATAVAEAGGSKYKDSILNVRRKFGYGTHRLKLGDVETCAGGNLRVRFVVHAVIDSMVTADEHNLISYRSTLRKIFDTINSYRKSKKFAMPLIGTGFVERESEDLRKCCTALFEVVASFCSHHAHDCQIEELHFINKNSKITSMLVDVFKANCETLETQPTVKLATSGTGLHSSRMSRTSAEQGTNHTRSFRDSPSGERRDLARSSIHFDAKSGARPKENLRRSQSTPCSFPKDKNASEIDEFQHLFQSHVNDNTASKQQGNLVLIESDSDDSGEIDESAPCVICLCEITDGMKLDCGHEFCKDCLERSFRQHKRACPVCGTIYGIVKGNQPQNGTMKVHKDPNSSLPGFEGYGTITIKYYFPSGVQGAEHPNPGKPYEGTERRGLLPDNEEGRKVLRLLETAFERRLVFTIGYSRTTGKDNVVTWNDIHHKTKRNTGAQNFGYPDPTYLQRVQEELAAKGVTE</sequence>
<comment type="pathway">
    <text evidence="2">Protein modification; protein ubiquitination.</text>
</comment>
<dbReference type="Pfam" id="PF01661">
    <property type="entry name" value="Macro"/>
    <property type="match status" value="3"/>
</dbReference>
<feature type="region of interest" description="Disordered" evidence="10">
    <location>
        <begin position="657"/>
        <end position="692"/>
    </location>
</feature>
<keyword evidence="7 9" id="KW-0863">Zinc-finger</keyword>
<dbReference type="InterPro" id="IPR039399">
    <property type="entry name" value="Deltex_C_sf"/>
</dbReference>
<dbReference type="GeneID" id="111136029"/>
<dbReference type="GO" id="GO:0007219">
    <property type="term" value="P:Notch signaling pathway"/>
    <property type="evidence" value="ECO:0007669"/>
    <property type="project" value="InterPro"/>
</dbReference>
<evidence type="ECO:0000259" key="12">
    <source>
        <dbReference type="PROSITE" id="PS51154"/>
    </source>
</evidence>
<dbReference type="InterPro" id="IPR043472">
    <property type="entry name" value="Macro_dom-like"/>
</dbReference>
<dbReference type="InterPro" id="IPR039396">
    <property type="entry name" value="Deltex_C"/>
</dbReference>
<dbReference type="FunFam" id="3.30.390.130:FF:000001">
    <property type="entry name" value="Probable E3 ubiquitin-protein ligase DTX3"/>
    <property type="match status" value="1"/>
</dbReference>
<comment type="catalytic activity">
    <reaction evidence="1">
        <text>S-ubiquitinyl-[E2 ubiquitin-conjugating enzyme]-L-cysteine + [acceptor protein]-L-lysine = [E2 ubiquitin-conjugating enzyme]-L-cysteine + N(6)-ubiquitinyl-[acceptor protein]-L-lysine.</text>
        <dbReference type="EC" id="2.3.2.27"/>
    </reaction>
</comment>
<feature type="domain" description="RING-type" evidence="11">
    <location>
        <begin position="1034"/>
        <end position="1072"/>
    </location>
</feature>
<feature type="compositionally biased region" description="Polar residues" evidence="10">
    <location>
        <begin position="680"/>
        <end position="690"/>
    </location>
</feature>
<keyword evidence="5" id="KW-0808">Transferase</keyword>
<feature type="domain" description="Macro" evidence="12">
    <location>
        <begin position="711"/>
        <end position="905"/>
    </location>
</feature>
<evidence type="ECO:0000256" key="8">
    <source>
        <dbReference type="ARBA" id="ARBA00022833"/>
    </source>
</evidence>
<dbReference type="InterPro" id="IPR017907">
    <property type="entry name" value="Znf_RING_CS"/>
</dbReference>
<dbReference type="PANTHER" id="PTHR12622">
    <property type="entry name" value="DELTEX-RELATED"/>
    <property type="match status" value="1"/>
</dbReference>
<evidence type="ECO:0000259" key="11">
    <source>
        <dbReference type="PROSITE" id="PS50089"/>
    </source>
</evidence>
<keyword evidence="6" id="KW-0479">Metal-binding</keyword>
<feature type="domain" description="Macro" evidence="12">
    <location>
        <begin position="438"/>
        <end position="628"/>
    </location>
</feature>
<dbReference type="PROSITE" id="PS00518">
    <property type="entry name" value="ZF_RING_1"/>
    <property type="match status" value="1"/>
</dbReference>
<feature type="compositionally biased region" description="Polar residues" evidence="10">
    <location>
        <begin position="916"/>
        <end position="940"/>
    </location>
</feature>
<dbReference type="AlphaFoldDB" id="A0A8B8EQT2"/>
<dbReference type="SMART" id="SM00506">
    <property type="entry name" value="A1pp"/>
    <property type="match status" value="2"/>
</dbReference>
<dbReference type="RefSeq" id="XP_022342305.1">
    <property type="nucleotide sequence ID" value="XM_022486597.1"/>
</dbReference>
<dbReference type="InterPro" id="IPR002589">
    <property type="entry name" value="Macro_dom"/>
</dbReference>
<evidence type="ECO:0000256" key="2">
    <source>
        <dbReference type="ARBA" id="ARBA00004906"/>
    </source>
</evidence>
<dbReference type="Pfam" id="PF13639">
    <property type="entry name" value="zf-RING_2"/>
    <property type="match status" value="1"/>
</dbReference>
<dbReference type="SUPFAM" id="SSF57850">
    <property type="entry name" value="RING/U-box"/>
    <property type="match status" value="1"/>
</dbReference>
<dbReference type="Pfam" id="PF18102">
    <property type="entry name" value="DTC"/>
    <property type="match status" value="1"/>
</dbReference>
<dbReference type="GO" id="GO:0016567">
    <property type="term" value="P:protein ubiquitination"/>
    <property type="evidence" value="ECO:0007669"/>
    <property type="project" value="UniProtKB-UniPathway"/>
</dbReference>
<protein>
    <recommendedName>
        <fullName evidence="4">RING-type E3 ubiquitin transferase</fullName>
        <ecNumber evidence="4">2.3.2.27</ecNumber>
    </recommendedName>
</protein>
<dbReference type="InterPro" id="IPR039398">
    <property type="entry name" value="Deltex_fam"/>
</dbReference>
<dbReference type="PROSITE" id="PS51154">
    <property type="entry name" value="MACRO"/>
    <property type="match status" value="3"/>
</dbReference>
<evidence type="ECO:0000256" key="7">
    <source>
        <dbReference type="ARBA" id="ARBA00022771"/>
    </source>
</evidence>
<dbReference type="Gene3D" id="3.30.390.130">
    <property type="match status" value="1"/>
</dbReference>
<evidence type="ECO:0000256" key="3">
    <source>
        <dbReference type="ARBA" id="ARBA00009413"/>
    </source>
</evidence>
<comment type="similarity">
    <text evidence="3">Belongs to the Deltex family.</text>
</comment>
<evidence type="ECO:0000256" key="10">
    <source>
        <dbReference type="SAM" id="MobiDB-lite"/>
    </source>
</evidence>
<reference evidence="14" key="1">
    <citation type="submission" date="2025-08" db="UniProtKB">
        <authorList>
            <consortium name="RefSeq"/>
        </authorList>
    </citation>
    <scope>IDENTIFICATION</scope>
    <source>
        <tissue evidence="14">Whole sample</tissue>
    </source>
</reference>
<feature type="compositionally biased region" description="Basic and acidic residues" evidence="10">
    <location>
        <begin position="942"/>
        <end position="974"/>
    </location>
</feature>
<feature type="domain" description="Macro" evidence="12">
    <location>
        <begin position="213"/>
        <end position="402"/>
    </location>
</feature>
<dbReference type="KEGG" id="cvn:111136029"/>
<evidence type="ECO:0000256" key="9">
    <source>
        <dbReference type="PROSITE-ProRule" id="PRU00175"/>
    </source>
</evidence>
<evidence type="ECO:0000313" key="14">
    <source>
        <dbReference type="RefSeq" id="XP_022342305.1"/>
    </source>
</evidence>
<dbReference type="InterPro" id="IPR001841">
    <property type="entry name" value="Znf_RING"/>
</dbReference>
<feature type="region of interest" description="Disordered" evidence="10">
    <location>
        <begin position="406"/>
        <end position="433"/>
    </location>
</feature>
<keyword evidence="8" id="KW-0862">Zinc</keyword>
<name>A0A8B8EQT2_CRAVI</name>
<gene>
    <name evidence="14" type="primary">LOC111136029</name>
</gene>
<dbReference type="UniPathway" id="UPA00143"/>
<evidence type="ECO:0000256" key="5">
    <source>
        <dbReference type="ARBA" id="ARBA00022679"/>
    </source>
</evidence>
<evidence type="ECO:0000256" key="1">
    <source>
        <dbReference type="ARBA" id="ARBA00000900"/>
    </source>
</evidence>
<dbReference type="OrthoDB" id="6133115at2759"/>
<feature type="compositionally biased region" description="Polar residues" evidence="10">
    <location>
        <begin position="406"/>
        <end position="416"/>
    </location>
</feature>
<proteinExistence type="inferred from homology"/>
<dbReference type="SUPFAM" id="SSF52949">
    <property type="entry name" value="Macro domain-like"/>
    <property type="match status" value="3"/>
</dbReference>